<evidence type="ECO:0000313" key="2">
    <source>
        <dbReference type="EMBL" id="CAK9311772.1"/>
    </source>
</evidence>
<feature type="signal peptide" evidence="1">
    <location>
        <begin position="1"/>
        <end position="17"/>
    </location>
</feature>
<keyword evidence="3" id="KW-1185">Reference proteome</keyword>
<sequence length="133" mass="14343">MMILSIIAMSFLPTVLFLTMLLLSMTSKGRDSGPVDSTLRTHPLLTPTYLNTYAVGQGMQMCGVAVRHGHQVGRLGVGCVERNDVPLECNCSPNSDRGACAQERHGALQERSDALPDSINNLFISGQKGGWIP</sequence>
<evidence type="ECO:0000256" key="1">
    <source>
        <dbReference type="SAM" id="SignalP"/>
    </source>
</evidence>
<accession>A0ABP0XVN2</accession>
<proteinExistence type="predicted"/>
<feature type="chain" id="PRO_5045904123" evidence="1">
    <location>
        <begin position="18"/>
        <end position="133"/>
    </location>
</feature>
<gene>
    <name evidence="2" type="ORF">CITCOLO1_LOCUS3439</name>
</gene>
<name>A0ABP0XVN2_9ROSI</name>
<dbReference type="EMBL" id="OZ021744">
    <property type="protein sequence ID" value="CAK9311772.1"/>
    <property type="molecule type" value="Genomic_DNA"/>
</dbReference>
<protein>
    <submittedName>
        <fullName evidence="2">Uncharacterized protein</fullName>
    </submittedName>
</protein>
<evidence type="ECO:0000313" key="3">
    <source>
        <dbReference type="Proteomes" id="UP001642487"/>
    </source>
</evidence>
<dbReference type="Proteomes" id="UP001642487">
    <property type="component" value="Chromosome 10"/>
</dbReference>
<keyword evidence="1" id="KW-0732">Signal</keyword>
<organism evidence="2 3">
    <name type="scientific">Citrullus colocynthis</name>
    <name type="common">colocynth</name>
    <dbReference type="NCBI Taxonomy" id="252529"/>
    <lineage>
        <taxon>Eukaryota</taxon>
        <taxon>Viridiplantae</taxon>
        <taxon>Streptophyta</taxon>
        <taxon>Embryophyta</taxon>
        <taxon>Tracheophyta</taxon>
        <taxon>Spermatophyta</taxon>
        <taxon>Magnoliopsida</taxon>
        <taxon>eudicotyledons</taxon>
        <taxon>Gunneridae</taxon>
        <taxon>Pentapetalae</taxon>
        <taxon>rosids</taxon>
        <taxon>fabids</taxon>
        <taxon>Cucurbitales</taxon>
        <taxon>Cucurbitaceae</taxon>
        <taxon>Benincaseae</taxon>
        <taxon>Citrullus</taxon>
    </lineage>
</organism>
<reference evidence="2 3" key="1">
    <citation type="submission" date="2024-03" db="EMBL/GenBank/DDBJ databases">
        <authorList>
            <person name="Gkanogiannis A."/>
            <person name="Becerra Lopez-Lavalle L."/>
        </authorList>
    </citation>
    <scope>NUCLEOTIDE SEQUENCE [LARGE SCALE GENOMIC DNA]</scope>
</reference>